<keyword evidence="3" id="KW-1133">Transmembrane helix</keyword>
<dbReference type="InterPro" id="IPR000172">
    <property type="entry name" value="GMC_OxRdtase_N"/>
</dbReference>
<dbReference type="Proteomes" id="UP001353858">
    <property type="component" value="Unassembled WGS sequence"/>
</dbReference>
<dbReference type="PIRSF" id="PIRSF000137">
    <property type="entry name" value="Alcohol_oxidase"/>
    <property type="match status" value="1"/>
</dbReference>
<dbReference type="InterPro" id="IPR007867">
    <property type="entry name" value="GMC_OxRtase_C"/>
</dbReference>
<protein>
    <recommendedName>
        <fullName evidence="4">Glucose-methanol-choline oxidoreductase N-terminal domain-containing protein</fullName>
    </recommendedName>
</protein>
<reference evidence="6" key="1">
    <citation type="submission" date="2023-01" db="EMBL/GenBank/DDBJ databases">
        <title>Key to firefly adult light organ development and bioluminescence: homeobox transcription factors regulate luciferase expression and transportation to peroxisome.</title>
        <authorList>
            <person name="Fu X."/>
        </authorList>
    </citation>
    <scope>NUCLEOTIDE SEQUENCE [LARGE SCALE GENOMIC DNA]</scope>
</reference>
<dbReference type="Pfam" id="PF05199">
    <property type="entry name" value="GMC_oxred_C"/>
    <property type="match status" value="1"/>
</dbReference>
<keyword evidence="3" id="KW-0472">Membrane</keyword>
<feature type="binding site" evidence="2">
    <location>
        <position position="260"/>
    </location>
    <ligand>
        <name>FAD</name>
        <dbReference type="ChEBI" id="CHEBI:57692"/>
    </ligand>
</feature>
<feature type="transmembrane region" description="Helical" evidence="3">
    <location>
        <begin position="15"/>
        <end position="33"/>
    </location>
</feature>
<dbReference type="SUPFAM" id="SSF51905">
    <property type="entry name" value="FAD/NAD(P)-binding domain"/>
    <property type="match status" value="1"/>
</dbReference>
<dbReference type="PANTHER" id="PTHR11552">
    <property type="entry name" value="GLUCOSE-METHANOL-CHOLINE GMC OXIDOREDUCTASE"/>
    <property type="match status" value="1"/>
</dbReference>
<name>A0AAN7SRL4_9COLE</name>
<dbReference type="Gene3D" id="3.30.560.10">
    <property type="entry name" value="Glucose Oxidase, domain 3"/>
    <property type="match status" value="1"/>
</dbReference>
<comment type="cofactor">
    <cofactor evidence="2">
        <name>FAD</name>
        <dbReference type="ChEBI" id="CHEBI:57692"/>
    </cofactor>
</comment>
<keyword evidence="2" id="KW-0274">FAD</keyword>
<feature type="binding site" evidence="2">
    <location>
        <position position="136"/>
    </location>
    <ligand>
        <name>FAD</name>
        <dbReference type="ChEBI" id="CHEBI:57692"/>
    </ligand>
</feature>
<dbReference type="SUPFAM" id="SSF54373">
    <property type="entry name" value="FAD-linked reductases, C-terminal domain"/>
    <property type="match status" value="1"/>
</dbReference>
<dbReference type="GO" id="GO:0016614">
    <property type="term" value="F:oxidoreductase activity, acting on CH-OH group of donors"/>
    <property type="evidence" value="ECO:0007669"/>
    <property type="project" value="InterPro"/>
</dbReference>
<keyword evidence="3" id="KW-0812">Transmembrane</keyword>
<evidence type="ECO:0000313" key="5">
    <source>
        <dbReference type="EMBL" id="KAK4880890.1"/>
    </source>
</evidence>
<evidence type="ECO:0000256" key="3">
    <source>
        <dbReference type="SAM" id="Phobius"/>
    </source>
</evidence>
<evidence type="ECO:0000256" key="1">
    <source>
        <dbReference type="ARBA" id="ARBA00010790"/>
    </source>
</evidence>
<gene>
    <name evidence="5" type="ORF">RN001_004209</name>
</gene>
<feature type="binding site" evidence="2">
    <location>
        <begin position="60"/>
        <end position="61"/>
    </location>
    <ligand>
        <name>FAD</name>
        <dbReference type="ChEBI" id="CHEBI:57692"/>
    </ligand>
</feature>
<dbReference type="GO" id="GO:0050660">
    <property type="term" value="F:flavin adenine dinucleotide binding"/>
    <property type="evidence" value="ECO:0007669"/>
    <property type="project" value="InterPro"/>
</dbReference>
<dbReference type="Pfam" id="PF00732">
    <property type="entry name" value="GMC_oxred_N"/>
    <property type="match status" value="1"/>
</dbReference>
<dbReference type="PANTHER" id="PTHR11552:SF188">
    <property type="entry name" value="NEITHER INACTIVATION NOR AFTERPOTENTIAL PROTEIN G"/>
    <property type="match status" value="1"/>
</dbReference>
<organism evidence="5 6">
    <name type="scientific">Aquatica leii</name>
    <dbReference type="NCBI Taxonomy" id="1421715"/>
    <lineage>
        <taxon>Eukaryota</taxon>
        <taxon>Metazoa</taxon>
        <taxon>Ecdysozoa</taxon>
        <taxon>Arthropoda</taxon>
        <taxon>Hexapoda</taxon>
        <taxon>Insecta</taxon>
        <taxon>Pterygota</taxon>
        <taxon>Neoptera</taxon>
        <taxon>Endopterygota</taxon>
        <taxon>Coleoptera</taxon>
        <taxon>Polyphaga</taxon>
        <taxon>Elateriformia</taxon>
        <taxon>Elateroidea</taxon>
        <taxon>Lampyridae</taxon>
        <taxon>Luciolinae</taxon>
        <taxon>Aquatica</taxon>
    </lineage>
</organism>
<comment type="caution">
    <text evidence="5">The sequence shown here is derived from an EMBL/GenBank/DDBJ whole genome shotgun (WGS) entry which is preliminary data.</text>
</comment>
<dbReference type="InterPro" id="IPR036188">
    <property type="entry name" value="FAD/NAD-bd_sf"/>
</dbReference>
<evidence type="ECO:0000259" key="4">
    <source>
        <dbReference type="PROSITE" id="PS00624"/>
    </source>
</evidence>
<comment type="similarity">
    <text evidence="1">Belongs to the GMC oxidoreductase family.</text>
</comment>
<keyword evidence="2" id="KW-0285">Flavoprotein</keyword>
<proteinExistence type="inferred from homology"/>
<dbReference type="AlphaFoldDB" id="A0AAN7SRL4"/>
<dbReference type="InterPro" id="IPR012132">
    <property type="entry name" value="GMC_OxRdtase"/>
</dbReference>
<dbReference type="PROSITE" id="PS00624">
    <property type="entry name" value="GMC_OXRED_2"/>
    <property type="match status" value="1"/>
</dbReference>
<evidence type="ECO:0000313" key="6">
    <source>
        <dbReference type="Proteomes" id="UP001353858"/>
    </source>
</evidence>
<sequence>MNISKKMTYIAQNKFKLFLIICASGISFSYYLYCLWIPSEITCVNNPNRNYTYIIVGAGTSGCVLASRLSKNSQNQVLLVEAGGHFNVLSKIPFLAVFLQKSNYDWNYETVPQKWSSTGFYNKKQALSRGKGLGGTNQLNFLIYNGINNQSTWELQDSLLQYLRSKRCLIKSNYLDEILLRNTRICVKKCKPYSSIRIQRTESELGNILKQSLKELNLPAIKYSKGDASIHKGERWSTYRSHLVPAASRKNLHILCNTEVTKIIFKDKRAIGVQLHNNRIIYSESEIIISAGSINTPKLLLLSGLGNEQLLRELNITTIHNLPGVGLNLHDHIAIPIYVEIKEPLSLTLRKVINPIEVFNYAFNKKGIFNSSPVAAFLQSSKNFLILFIGSTPEDPFRTVANYLPETFKNLFPFANDYNHEGFVFLAGCKHTQSRGFVSLNPNKTVVIDPQYFQNGEDVECVKDAMTLVQQLLNTTSFKRIGSKMHLPQLRQCSSSNFTRDAYLKCIIRAAAITMYHQAGTCKMGNDTLAVVDHNFRVKGVTRLRIVDASVLPRPSNNFPNTVITIMAEYVSSLLNI</sequence>
<feature type="domain" description="Glucose-methanol-choline oxidoreductase N-terminal" evidence="4">
    <location>
        <begin position="292"/>
        <end position="306"/>
    </location>
</feature>
<dbReference type="EMBL" id="JARPUR010000002">
    <property type="protein sequence ID" value="KAK4880890.1"/>
    <property type="molecule type" value="Genomic_DNA"/>
</dbReference>
<dbReference type="Gene3D" id="3.50.50.60">
    <property type="entry name" value="FAD/NAD(P)-binding domain"/>
    <property type="match status" value="1"/>
</dbReference>
<accession>A0AAN7SRL4</accession>
<keyword evidence="6" id="KW-1185">Reference proteome</keyword>
<evidence type="ECO:0000256" key="2">
    <source>
        <dbReference type="PIRSR" id="PIRSR000137-2"/>
    </source>
</evidence>